<dbReference type="EMBL" id="LCYN01000031">
    <property type="protein sequence ID" value="KKZ92965.1"/>
    <property type="molecule type" value="Genomic_DNA"/>
</dbReference>
<evidence type="ECO:0000256" key="12">
    <source>
        <dbReference type="ARBA" id="ARBA00039316"/>
    </source>
</evidence>
<keyword evidence="4" id="KW-0547">Nucleotide-binding</keyword>
<evidence type="ECO:0000256" key="9">
    <source>
        <dbReference type="ARBA" id="ARBA00023125"/>
    </source>
</evidence>
<dbReference type="AlphaFoldDB" id="A0A0G8BZM9"/>
<dbReference type="GO" id="GO:0004518">
    <property type="term" value="F:nuclease activity"/>
    <property type="evidence" value="ECO:0007669"/>
    <property type="project" value="UniProtKB-KW"/>
</dbReference>
<accession>A0A0G8BZM9</accession>
<keyword evidence="10" id="KW-0234">DNA repair</keyword>
<evidence type="ECO:0000256" key="4">
    <source>
        <dbReference type="ARBA" id="ARBA00022741"/>
    </source>
</evidence>
<comment type="similarity">
    <text evidence="11">Belongs to the ABC transporter superfamily. UvrA family.</text>
</comment>
<keyword evidence="2" id="KW-0963">Cytoplasm</keyword>
<keyword evidence="3" id="KW-0677">Repeat</keyword>
<dbReference type="GO" id="GO:0005524">
    <property type="term" value="F:ATP binding"/>
    <property type="evidence" value="ECO:0007669"/>
    <property type="project" value="UniProtKB-KW"/>
</dbReference>
<organism evidence="14 15">
    <name type="scientific">Bacillus wiedmannii</name>
    <dbReference type="NCBI Taxonomy" id="1890302"/>
    <lineage>
        <taxon>Bacteria</taxon>
        <taxon>Bacillati</taxon>
        <taxon>Bacillota</taxon>
        <taxon>Bacilli</taxon>
        <taxon>Bacillales</taxon>
        <taxon>Bacillaceae</taxon>
        <taxon>Bacillus</taxon>
        <taxon>Bacillus cereus group</taxon>
    </lineage>
</organism>
<dbReference type="SUPFAM" id="SSF52540">
    <property type="entry name" value="P-loop containing nucleoside triphosphate hydrolases"/>
    <property type="match status" value="1"/>
</dbReference>
<evidence type="ECO:0000256" key="13">
    <source>
        <dbReference type="ARBA" id="ARBA00042156"/>
    </source>
</evidence>
<evidence type="ECO:0000313" key="14">
    <source>
        <dbReference type="EMBL" id="KKZ92965.1"/>
    </source>
</evidence>
<dbReference type="GO" id="GO:0006281">
    <property type="term" value="P:DNA repair"/>
    <property type="evidence" value="ECO:0007669"/>
    <property type="project" value="UniProtKB-KW"/>
</dbReference>
<keyword evidence="5" id="KW-0227">DNA damage</keyword>
<reference evidence="14 15" key="1">
    <citation type="journal article" date="2015" name="Genome Announc.">
        <title>Next-Generation Whole-Genome Sequencing of Eight Strains of Bacillus cereus, Isolated from Food.</title>
        <authorList>
            <person name="Krawczyk A.O."/>
            <person name="de Jong A."/>
            <person name="Eijlander R.T."/>
            <person name="Berendsen E.M."/>
            <person name="Holsappel S."/>
            <person name="Wells-Bennik M.H."/>
            <person name="Kuipers O.P."/>
        </authorList>
    </citation>
    <scope>NUCLEOTIDE SEQUENCE [LARGE SCALE GENOMIC DNA]</scope>
    <source>
        <strain evidence="14 15">B4147</strain>
    </source>
</reference>
<dbReference type="Proteomes" id="UP000035350">
    <property type="component" value="Unassembled WGS sequence"/>
</dbReference>
<comment type="caution">
    <text evidence="14">The sequence shown here is derived from an EMBL/GenBank/DDBJ whole genome shotgun (WGS) entry which is preliminary data.</text>
</comment>
<evidence type="ECO:0000256" key="1">
    <source>
        <dbReference type="ARBA" id="ARBA00004496"/>
    </source>
</evidence>
<evidence type="ECO:0000256" key="11">
    <source>
        <dbReference type="ARBA" id="ARBA00038000"/>
    </source>
</evidence>
<proteinExistence type="inferred from homology"/>
<dbReference type="GO" id="GO:0005737">
    <property type="term" value="C:cytoplasm"/>
    <property type="evidence" value="ECO:0007669"/>
    <property type="project" value="UniProtKB-SubCell"/>
</dbReference>
<evidence type="ECO:0000256" key="3">
    <source>
        <dbReference type="ARBA" id="ARBA00022737"/>
    </source>
</evidence>
<keyword evidence="6" id="KW-0228">DNA excision</keyword>
<protein>
    <recommendedName>
        <fullName evidence="12">UvrABC system protein A</fullName>
    </recommendedName>
    <alternativeName>
        <fullName evidence="13">Excinuclease ABC subunit A</fullName>
    </alternativeName>
</protein>
<comment type="subcellular location">
    <subcellularLocation>
        <location evidence="1">Cytoplasm</location>
    </subcellularLocation>
</comment>
<evidence type="ECO:0000256" key="6">
    <source>
        <dbReference type="ARBA" id="ARBA00022769"/>
    </source>
</evidence>
<evidence type="ECO:0000313" key="15">
    <source>
        <dbReference type="Proteomes" id="UP000035350"/>
    </source>
</evidence>
<dbReference type="Gene3D" id="3.40.50.300">
    <property type="entry name" value="P-loop containing nucleotide triphosphate hydrolases"/>
    <property type="match status" value="1"/>
</dbReference>
<dbReference type="PANTHER" id="PTHR43152">
    <property type="entry name" value="UVRABC SYSTEM PROTEIN A"/>
    <property type="match status" value="1"/>
</dbReference>
<dbReference type="InterPro" id="IPR027417">
    <property type="entry name" value="P-loop_NTPase"/>
</dbReference>
<evidence type="ECO:0000256" key="8">
    <source>
        <dbReference type="ARBA" id="ARBA00022881"/>
    </source>
</evidence>
<dbReference type="PANTHER" id="PTHR43152:SF3">
    <property type="entry name" value="UVRABC SYSTEM PROTEIN A"/>
    <property type="match status" value="1"/>
</dbReference>
<reference evidence="15" key="2">
    <citation type="submission" date="2015-04" db="EMBL/GenBank/DDBJ databases">
        <title>Draft Genome Sequences of Eight Spore-Forming Food Isolates of Bacillus cereus Genome sequencing.</title>
        <authorList>
            <person name="Krawcyk A.O."/>
            <person name="de Jong A."/>
            <person name="Eijlander R.T."/>
            <person name="Berendsen E.M."/>
            <person name="Holsappel S."/>
            <person name="Wells-Bennik M."/>
            <person name="Kuipers O.P."/>
        </authorList>
    </citation>
    <scope>NUCLEOTIDE SEQUENCE [LARGE SCALE GENOMIC DNA]</scope>
    <source>
        <strain evidence="15">B4147</strain>
    </source>
</reference>
<sequence>MKVNQLIANNINKLDTAIPFNKSFGIAGLSGSGKTTFCQTIGEESKKRWVSLLPKAEYQYLSLSARRLHLICVTGKTQQFRWR</sequence>
<keyword evidence="9" id="KW-0238">DNA-binding</keyword>
<gene>
    <name evidence="14" type="ORF">B4147_2201</name>
</gene>
<dbReference type="PATRIC" id="fig|1396.433.peg.4927"/>
<keyword evidence="7" id="KW-0067">ATP-binding</keyword>
<name>A0A0G8BZM9_9BACI</name>
<keyword evidence="8" id="KW-0267">Excision nuclease</keyword>
<evidence type="ECO:0000256" key="5">
    <source>
        <dbReference type="ARBA" id="ARBA00022763"/>
    </source>
</evidence>
<dbReference type="GO" id="GO:0003677">
    <property type="term" value="F:DNA binding"/>
    <property type="evidence" value="ECO:0007669"/>
    <property type="project" value="UniProtKB-KW"/>
</dbReference>
<evidence type="ECO:0000256" key="2">
    <source>
        <dbReference type="ARBA" id="ARBA00022490"/>
    </source>
</evidence>
<evidence type="ECO:0000256" key="7">
    <source>
        <dbReference type="ARBA" id="ARBA00022840"/>
    </source>
</evidence>
<evidence type="ECO:0000256" key="10">
    <source>
        <dbReference type="ARBA" id="ARBA00023204"/>
    </source>
</evidence>